<accession>A0A1H2MM33</accession>
<keyword evidence="4" id="KW-0378">Hydrolase</keyword>
<dbReference type="SUPFAM" id="SSF51445">
    <property type="entry name" value="(Trans)glycosidases"/>
    <property type="match status" value="1"/>
</dbReference>
<dbReference type="SUPFAM" id="SSF49303">
    <property type="entry name" value="beta-Galactosidase/glucuronidase domain"/>
    <property type="match status" value="1"/>
</dbReference>
<keyword evidence="5" id="KW-1185">Reference proteome</keyword>
<dbReference type="InterPro" id="IPR051913">
    <property type="entry name" value="GH2_Domain-Containing"/>
</dbReference>
<dbReference type="STRING" id="546874.SAMN04488544_2319"/>
<dbReference type="InterPro" id="IPR008979">
    <property type="entry name" value="Galactose-bd-like_sf"/>
</dbReference>
<dbReference type="Pfam" id="PF02836">
    <property type="entry name" value="Glyco_hydro_2_C"/>
    <property type="match status" value="1"/>
</dbReference>
<organism evidence="4 5">
    <name type="scientific">Microlunatus sagamiharensis</name>
    <dbReference type="NCBI Taxonomy" id="546874"/>
    <lineage>
        <taxon>Bacteria</taxon>
        <taxon>Bacillati</taxon>
        <taxon>Actinomycetota</taxon>
        <taxon>Actinomycetes</taxon>
        <taxon>Propionibacteriales</taxon>
        <taxon>Propionibacteriaceae</taxon>
        <taxon>Microlunatus</taxon>
    </lineage>
</organism>
<dbReference type="InterPro" id="IPR017853">
    <property type="entry name" value="GH"/>
</dbReference>
<dbReference type="GO" id="GO:0004553">
    <property type="term" value="F:hydrolase activity, hydrolyzing O-glycosyl compounds"/>
    <property type="evidence" value="ECO:0007669"/>
    <property type="project" value="InterPro"/>
</dbReference>
<dbReference type="Proteomes" id="UP000198825">
    <property type="component" value="Chromosome I"/>
</dbReference>
<dbReference type="EMBL" id="LT629799">
    <property type="protein sequence ID" value="SDU94172.1"/>
    <property type="molecule type" value="Genomic_DNA"/>
</dbReference>
<dbReference type="Gene3D" id="3.20.20.80">
    <property type="entry name" value="Glycosidases"/>
    <property type="match status" value="1"/>
</dbReference>
<dbReference type="Gene3D" id="2.60.120.260">
    <property type="entry name" value="Galactose-binding domain-like"/>
    <property type="match status" value="1"/>
</dbReference>
<feature type="domain" description="Glycoside hydrolase family 2 catalytic" evidence="2">
    <location>
        <begin position="304"/>
        <end position="527"/>
    </location>
</feature>
<reference evidence="5" key="1">
    <citation type="submission" date="2016-10" db="EMBL/GenBank/DDBJ databases">
        <authorList>
            <person name="Varghese N."/>
            <person name="Submissions S."/>
        </authorList>
    </citation>
    <scope>NUCLEOTIDE SEQUENCE [LARGE SCALE GENOMIC DNA]</scope>
    <source>
        <strain evidence="5">DSM 21743</strain>
    </source>
</reference>
<dbReference type="InterPro" id="IPR006103">
    <property type="entry name" value="Glyco_hydro_2_cat"/>
</dbReference>
<dbReference type="PANTHER" id="PTHR42732:SF3">
    <property type="entry name" value="HYDROLASE"/>
    <property type="match status" value="1"/>
</dbReference>
<dbReference type="GO" id="GO:0005975">
    <property type="term" value="P:carbohydrate metabolic process"/>
    <property type="evidence" value="ECO:0007669"/>
    <property type="project" value="InterPro"/>
</dbReference>
<dbReference type="PANTHER" id="PTHR42732">
    <property type="entry name" value="BETA-GALACTOSIDASE"/>
    <property type="match status" value="1"/>
</dbReference>
<feature type="domain" description="Glycosyl hydrolases family 2 sugar binding" evidence="3">
    <location>
        <begin position="74"/>
        <end position="149"/>
    </location>
</feature>
<evidence type="ECO:0000313" key="4">
    <source>
        <dbReference type="EMBL" id="SDU94172.1"/>
    </source>
</evidence>
<evidence type="ECO:0000259" key="3">
    <source>
        <dbReference type="Pfam" id="PF02837"/>
    </source>
</evidence>
<gene>
    <name evidence="4" type="ORF">SAMN04488544_2319</name>
</gene>
<evidence type="ECO:0000259" key="2">
    <source>
        <dbReference type="Pfam" id="PF02836"/>
    </source>
</evidence>
<dbReference type="Pfam" id="PF02837">
    <property type="entry name" value="Glyco_hydro_2_N"/>
    <property type="match status" value="1"/>
</dbReference>
<dbReference type="SUPFAM" id="SSF49785">
    <property type="entry name" value="Galactose-binding domain-like"/>
    <property type="match status" value="1"/>
</dbReference>
<sequence length="599" mass="65737">MTMPELPDALAQDPTHPRPQLVRHHWQDLGGEWDFAVTDVRVTSPSDVTFDRRIVVPFPPESPASGVHETGFLGAVWYRRTVDREDLERAGLSESRDRVLLHLGAVDHAARVWLNGQLVATHVGGQTPFTADLTDVLDVHGDNVLVVRAVDPPQDVSVPRGKQDWLEQPHVIWYHRTTGIWQPVWLECVGDVAVAALTWTADVPTATVSLDVRLTGHLEPGARVRAALRHEGVLLAEASVSTLGDPDVGIRLVLPRQRNGQQHEDLLWIPEHPTLLDAAVVVEDAQGSAVDLVGSYLGLRTTGVGDDHFLLNDRPLVVRAVLAQNYWPETHLAATDAMLRREVELILSLGFNTARVHQKAEDPRFLYWADRLGLMVWAETANAYAFDARAVRHLVTEWTDLVVRDRSHPSIVTWVPLNESWGVQHISHDPRQQAYSRSLADLTRALDGTRPVVSNDGWEHTSSDLWTVHDYESDPGVLAKRYADRGAVDALVAGVGPAGRRLSAGQPAGRRPVLLTEFGGVSLAAGGSEDWGYSTASDAEALEDQVGGILRAVTSSRALAGFCYTQLTDTGQETNGLLTAGREPKIPVERVRRLVRGGS</sequence>
<name>A0A1H2MM33_9ACTN</name>
<protein>
    <submittedName>
        <fullName evidence="4">Glycosyl hydrolases family 2, TIM barrel domain</fullName>
    </submittedName>
</protein>
<dbReference type="AlphaFoldDB" id="A0A1H2MM33"/>
<dbReference type="InterPro" id="IPR006104">
    <property type="entry name" value="Glyco_hydro_2_N"/>
</dbReference>
<dbReference type="InterPro" id="IPR036156">
    <property type="entry name" value="Beta-gal/glucu_dom_sf"/>
</dbReference>
<evidence type="ECO:0000256" key="1">
    <source>
        <dbReference type="ARBA" id="ARBA00007401"/>
    </source>
</evidence>
<comment type="similarity">
    <text evidence="1">Belongs to the glycosyl hydrolase 2 family.</text>
</comment>
<evidence type="ECO:0000313" key="5">
    <source>
        <dbReference type="Proteomes" id="UP000198825"/>
    </source>
</evidence>
<proteinExistence type="inferred from homology"/>